<sequence length="203" mass="23607">MSVPKKIKDALRRFKKRKSEDQRGKDWRNFEEAERKAAALKRAMLADYTGRKVPLESPPVKLLLRLGRPEGFDLIVNRVGEIFIIMDRIEIALVAYHEHGEIGFMGSLFIPKMLASEVGKYRISDLTYPDDFNKIKSIITKWIEDAKEQLTEFEKIVQEHGEKAVHIVSALLKIEEDYRRVFEDRNLQELLQSALKASHEKLD</sequence>
<protein>
    <submittedName>
        <fullName evidence="1">Uncharacterized protein</fullName>
    </submittedName>
</protein>
<comment type="caution">
    <text evidence="1">The sequence shown here is derived from an EMBL/GenBank/DDBJ whole genome shotgun (WGS) entry which is preliminary data.</text>
</comment>
<organism evidence="1 2">
    <name type="scientific">Candidatus Naiadarchaeum limnaeum</name>
    <dbReference type="NCBI Taxonomy" id="2756139"/>
    <lineage>
        <taxon>Archaea</taxon>
        <taxon>Candidatus Undinarchaeota</taxon>
        <taxon>Candidatus Undinarchaeia</taxon>
        <taxon>Candidatus Naiadarchaeales</taxon>
        <taxon>Candidatus Naiadarchaeaceae</taxon>
        <taxon>Candidatus Naiadarchaeum</taxon>
    </lineage>
</organism>
<dbReference type="Proteomes" id="UP000646946">
    <property type="component" value="Unassembled WGS sequence"/>
</dbReference>
<keyword evidence="2" id="KW-1185">Reference proteome</keyword>
<dbReference type="AlphaFoldDB" id="A0A832UW55"/>
<evidence type="ECO:0000313" key="2">
    <source>
        <dbReference type="Proteomes" id="UP000646946"/>
    </source>
</evidence>
<proteinExistence type="predicted"/>
<evidence type="ECO:0000313" key="1">
    <source>
        <dbReference type="EMBL" id="HIK00880.1"/>
    </source>
</evidence>
<reference evidence="1 2" key="1">
    <citation type="journal article" name="Nat. Commun.">
        <title>Undinarchaeota illuminate DPANN phylogeny and the impact of gene transfer on archaeal evolution.</title>
        <authorList>
            <person name="Dombrowski N."/>
            <person name="Williams T.A."/>
            <person name="Sun J."/>
            <person name="Woodcroft B.J."/>
            <person name="Lee J.H."/>
            <person name="Minh B.Q."/>
            <person name="Rinke C."/>
            <person name="Spang A."/>
        </authorList>
    </citation>
    <scope>NUCLEOTIDE SEQUENCE [LARGE SCALE GENOMIC DNA]</scope>
    <source>
        <strain evidence="1">MAG_bin1129</strain>
    </source>
</reference>
<dbReference type="EMBL" id="DVAB01000042">
    <property type="protein sequence ID" value="HIK00880.1"/>
    <property type="molecule type" value="Genomic_DNA"/>
</dbReference>
<accession>A0A832UW55</accession>
<gene>
    <name evidence="1" type="ORF">H1016_05090</name>
</gene>
<name>A0A832UW55_9ARCH</name>